<dbReference type="CDD" id="cd01189">
    <property type="entry name" value="INT_ICEBs1_C_like"/>
    <property type="match status" value="1"/>
</dbReference>
<dbReference type="InterPro" id="IPR044068">
    <property type="entry name" value="CB"/>
</dbReference>
<evidence type="ECO:0000256" key="3">
    <source>
        <dbReference type="PROSITE-ProRule" id="PRU01248"/>
    </source>
</evidence>
<dbReference type="InterPro" id="IPR011010">
    <property type="entry name" value="DNA_brk_join_enz"/>
</dbReference>
<dbReference type="GO" id="GO:0006310">
    <property type="term" value="P:DNA recombination"/>
    <property type="evidence" value="ECO:0007669"/>
    <property type="project" value="UniProtKB-KW"/>
</dbReference>
<accession>A0A1M6N8F9</accession>
<keyword evidence="1 3" id="KW-0238">DNA-binding</keyword>
<organism evidence="6 7">
    <name type="scientific">Anaerotignum lactatifermentans DSM 14214</name>
    <dbReference type="NCBI Taxonomy" id="1121323"/>
    <lineage>
        <taxon>Bacteria</taxon>
        <taxon>Bacillati</taxon>
        <taxon>Bacillota</taxon>
        <taxon>Clostridia</taxon>
        <taxon>Lachnospirales</taxon>
        <taxon>Anaerotignaceae</taxon>
        <taxon>Anaerotignum</taxon>
    </lineage>
</organism>
<dbReference type="PANTHER" id="PTHR30349">
    <property type="entry name" value="PHAGE INTEGRASE-RELATED"/>
    <property type="match status" value="1"/>
</dbReference>
<dbReference type="PROSITE" id="PS51900">
    <property type="entry name" value="CB"/>
    <property type="match status" value="1"/>
</dbReference>
<proteinExistence type="predicted"/>
<dbReference type="Gene3D" id="1.10.443.10">
    <property type="entry name" value="Intergrase catalytic core"/>
    <property type="match status" value="1"/>
</dbReference>
<dbReference type="Proteomes" id="UP000183975">
    <property type="component" value="Unassembled WGS sequence"/>
</dbReference>
<gene>
    <name evidence="6" type="ORF">SAMN02745138_00797</name>
</gene>
<dbReference type="SUPFAM" id="SSF56349">
    <property type="entry name" value="DNA breaking-rejoining enzymes"/>
    <property type="match status" value="1"/>
</dbReference>
<feature type="domain" description="Tyr recombinase" evidence="4">
    <location>
        <begin position="173"/>
        <end position="377"/>
    </location>
</feature>
<dbReference type="GO" id="GO:0015074">
    <property type="term" value="P:DNA integration"/>
    <property type="evidence" value="ECO:0007669"/>
    <property type="project" value="UniProtKB-KW"/>
</dbReference>
<feature type="domain" description="Core-binding (CB)" evidence="5">
    <location>
        <begin position="68"/>
        <end position="152"/>
    </location>
</feature>
<name>A0A1M6N8F9_9FIRM</name>
<dbReference type="GO" id="GO:0003677">
    <property type="term" value="F:DNA binding"/>
    <property type="evidence" value="ECO:0007669"/>
    <property type="project" value="UniProtKB-UniRule"/>
</dbReference>
<dbReference type="EMBL" id="FRAH01000009">
    <property type="protein sequence ID" value="SHJ91856.1"/>
    <property type="molecule type" value="Genomic_DNA"/>
</dbReference>
<sequence length="388" mass="45077">MVTGSIYERKGIYYAIVSYYVDGRRKQKSVSTGLPVKGNKRRALEFLENLKRTYETKESMENMDGSRLLMTDYMDEWLKIVKPLVERATYKSYDNMVSARIRPHFEKLNLLLTEVEPKHIKMLYDEILEQGYTTNTVIHYHAVLHQALAYAVKNDYILSNPADRVKRPKKNKHISSFYTKEEILTLLDIAKDDPIYIPIVLSAYYGFRRSETLGMRWSAIDFENKTITVNHKVTELTENGKTIVYAEDKLKTKSSYRTLPLIPVVEEKLLEHKAKLERNQKLFGNGYCKEYMDYVCVDEMGKLFRPNFVSDHFGWLLKKYGLKKLTFKELRHSCASMLVAEGIPMKSIQEWLGHSNFSTTADIYSHIDYHAKQQSAAAIGNALQSKKD</sequence>
<reference evidence="6 7" key="1">
    <citation type="submission" date="2016-11" db="EMBL/GenBank/DDBJ databases">
        <authorList>
            <person name="Jaros S."/>
            <person name="Januszkiewicz K."/>
            <person name="Wedrychowicz H."/>
        </authorList>
    </citation>
    <scope>NUCLEOTIDE SEQUENCE [LARGE SCALE GENOMIC DNA]</scope>
    <source>
        <strain evidence="6 7">DSM 14214</strain>
    </source>
</reference>
<evidence type="ECO:0000256" key="1">
    <source>
        <dbReference type="ARBA" id="ARBA00023125"/>
    </source>
</evidence>
<keyword evidence="7" id="KW-1185">Reference proteome</keyword>
<dbReference type="InterPro" id="IPR013762">
    <property type="entry name" value="Integrase-like_cat_sf"/>
</dbReference>
<dbReference type="PANTHER" id="PTHR30349:SF91">
    <property type="entry name" value="INTA PROTEIN"/>
    <property type="match status" value="1"/>
</dbReference>
<dbReference type="Gene3D" id="1.10.150.130">
    <property type="match status" value="1"/>
</dbReference>
<dbReference type="RefSeq" id="WP_072849413.1">
    <property type="nucleotide sequence ID" value="NZ_FRAH01000009.1"/>
</dbReference>
<evidence type="ECO:0000259" key="4">
    <source>
        <dbReference type="PROSITE" id="PS51898"/>
    </source>
</evidence>
<dbReference type="PROSITE" id="PS51898">
    <property type="entry name" value="TYR_RECOMBINASE"/>
    <property type="match status" value="1"/>
</dbReference>
<dbReference type="InterPro" id="IPR010998">
    <property type="entry name" value="Integrase_recombinase_N"/>
</dbReference>
<evidence type="ECO:0000313" key="6">
    <source>
        <dbReference type="EMBL" id="SHJ91856.1"/>
    </source>
</evidence>
<dbReference type="AlphaFoldDB" id="A0A1M6N8F9"/>
<dbReference type="Pfam" id="PF00589">
    <property type="entry name" value="Phage_integrase"/>
    <property type="match status" value="1"/>
</dbReference>
<keyword evidence="2" id="KW-0233">DNA recombination</keyword>
<evidence type="ECO:0000313" key="7">
    <source>
        <dbReference type="Proteomes" id="UP000183975"/>
    </source>
</evidence>
<dbReference type="OrthoDB" id="9785687at2"/>
<evidence type="ECO:0000259" key="5">
    <source>
        <dbReference type="PROSITE" id="PS51900"/>
    </source>
</evidence>
<evidence type="ECO:0000256" key="2">
    <source>
        <dbReference type="ARBA" id="ARBA00023172"/>
    </source>
</evidence>
<dbReference type="InterPro" id="IPR002104">
    <property type="entry name" value="Integrase_catalytic"/>
</dbReference>
<dbReference type="InterPro" id="IPR050090">
    <property type="entry name" value="Tyrosine_recombinase_XerCD"/>
</dbReference>
<protein>
    <submittedName>
        <fullName evidence="6">Site-specific recombinase XerD</fullName>
    </submittedName>
</protein>